<dbReference type="SUPFAM" id="SSF51197">
    <property type="entry name" value="Clavaminate synthase-like"/>
    <property type="match status" value="1"/>
</dbReference>
<dbReference type="AlphaFoldDB" id="D7FK15"/>
<dbReference type="EMBL" id="FN647992">
    <property type="protein sequence ID" value="CBJ49104.1"/>
    <property type="molecule type" value="Genomic_DNA"/>
</dbReference>
<evidence type="ECO:0000256" key="4">
    <source>
        <dbReference type="ARBA" id="ARBA00023004"/>
    </source>
</evidence>
<dbReference type="PANTHER" id="PTHR16557:SF2">
    <property type="entry name" value="NUCLEIC ACID DIOXYGENASE ALKBH1"/>
    <property type="match status" value="1"/>
</dbReference>
<dbReference type="EMBL" id="FN649738">
    <property type="protein sequence ID" value="CBJ49104.1"/>
    <property type="molecule type" value="Genomic_DNA"/>
</dbReference>
<evidence type="ECO:0000256" key="3">
    <source>
        <dbReference type="ARBA" id="ARBA00023002"/>
    </source>
</evidence>
<sequence>MVILKSFLSGDEQEELAAHVGRLGALQHGGFYSCHNEKTKRMRMMNLGLKTDGNKHVLPIPPAWTEVALRGQPATFQYRISWKKSAQVKSVRLESGDALIFGGRSRGIIHGVPRIDTAVAPPPAVVIPPAATRSSAAEGAEGRGAGPCVVPGGGRFNLNFREL</sequence>
<dbReference type="InterPro" id="IPR027450">
    <property type="entry name" value="AlkB-like"/>
</dbReference>
<dbReference type="GO" id="GO:0008198">
    <property type="term" value="F:ferrous iron binding"/>
    <property type="evidence" value="ECO:0007669"/>
    <property type="project" value="TreeGrafter"/>
</dbReference>
<proteinExistence type="predicted"/>
<dbReference type="Proteomes" id="UP000002630">
    <property type="component" value="Linkage Group LG13"/>
</dbReference>
<dbReference type="InterPro" id="IPR037151">
    <property type="entry name" value="AlkB-like_sf"/>
</dbReference>
<dbReference type="Gene3D" id="2.60.120.590">
    <property type="entry name" value="Alpha-ketoglutarate-dependent dioxygenase AlkB-like"/>
    <property type="match status" value="1"/>
</dbReference>
<accession>D7FK15</accession>
<comment type="cofactor">
    <cofactor evidence="5">
        <name>Fe(2+)</name>
        <dbReference type="ChEBI" id="CHEBI:29033"/>
    </cofactor>
    <text evidence="5">Binds 1 Fe(2+) ion per subunit.</text>
</comment>
<protein>
    <recommendedName>
        <fullName evidence="6">Alpha-ketoglutarate-dependent dioxygenase AlkB-like domain-containing protein</fullName>
    </recommendedName>
</protein>
<dbReference type="GO" id="GO:0005737">
    <property type="term" value="C:cytoplasm"/>
    <property type="evidence" value="ECO:0007669"/>
    <property type="project" value="TreeGrafter"/>
</dbReference>
<keyword evidence="4 5" id="KW-0408">Iron</keyword>
<reference evidence="7 8" key="1">
    <citation type="journal article" date="2010" name="Nature">
        <title>The Ectocarpus genome and the independent evolution of multicellularity in brown algae.</title>
        <authorList>
            <person name="Cock J.M."/>
            <person name="Sterck L."/>
            <person name="Rouze P."/>
            <person name="Scornet D."/>
            <person name="Allen A.E."/>
            <person name="Amoutzias G."/>
            <person name="Anthouard V."/>
            <person name="Artiguenave F."/>
            <person name="Aury J.M."/>
            <person name="Badger J.H."/>
            <person name="Beszteri B."/>
            <person name="Billiau K."/>
            <person name="Bonnet E."/>
            <person name="Bothwell J.H."/>
            <person name="Bowler C."/>
            <person name="Boyen C."/>
            <person name="Brownlee C."/>
            <person name="Carrano C.J."/>
            <person name="Charrier B."/>
            <person name="Cho G.Y."/>
            <person name="Coelho S.M."/>
            <person name="Collen J."/>
            <person name="Corre E."/>
            <person name="Da Silva C."/>
            <person name="Delage L."/>
            <person name="Delaroque N."/>
            <person name="Dittami S.M."/>
            <person name="Doulbeau S."/>
            <person name="Elias M."/>
            <person name="Farnham G."/>
            <person name="Gachon C.M."/>
            <person name="Gschloessl B."/>
            <person name="Heesch S."/>
            <person name="Jabbari K."/>
            <person name="Jubin C."/>
            <person name="Kawai H."/>
            <person name="Kimura K."/>
            <person name="Kloareg B."/>
            <person name="Kupper F.C."/>
            <person name="Lang D."/>
            <person name="Le Bail A."/>
            <person name="Leblanc C."/>
            <person name="Lerouge P."/>
            <person name="Lohr M."/>
            <person name="Lopez P.J."/>
            <person name="Martens C."/>
            <person name="Maumus F."/>
            <person name="Michel G."/>
            <person name="Miranda-Saavedra D."/>
            <person name="Morales J."/>
            <person name="Moreau H."/>
            <person name="Motomura T."/>
            <person name="Nagasato C."/>
            <person name="Napoli C.A."/>
            <person name="Nelson D.R."/>
            <person name="Nyvall-Collen P."/>
            <person name="Peters A.F."/>
            <person name="Pommier C."/>
            <person name="Potin P."/>
            <person name="Poulain J."/>
            <person name="Quesneville H."/>
            <person name="Read B."/>
            <person name="Rensing S.A."/>
            <person name="Ritter A."/>
            <person name="Rousvoal S."/>
            <person name="Samanta M."/>
            <person name="Samson G."/>
            <person name="Schroeder D.C."/>
            <person name="Segurens B."/>
            <person name="Strittmatter M."/>
            <person name="Tonon T."/>
            <person name="Tregear J.W."/>
            <person name="Valentin K."/>
            <person name="von Dassow P."/>
            <person name="Yamagishi T."/>
            <person name="Van de Peer Y."/>
            <person name="Wincker P."/>
        </authorList>
    </citation>
    <scope>NUCLEOTIDE SEQUENCE [LARGE SCALE GENOMIC DNA]</scope>
    <source>
        <strain evidence="8">Ec32 / CCAP1310/4</strain>
    </source>
</reference>
<keyword evidence="8" id="KW-1185">Reference proteome</keyword>
<feature type="binding site" evidence="5">
    <location>
        <position position="110"/>
    </location>
    <ligand>
        <name>Fe cation</name>
        <dbReference type="ChEBI" id="CHEBI:24875"/>
        <note>catalytic</note>
    </ligand>
</feature>
<organism evidence="7 8">
    <name type="scientific">Ectocarpus siliculosus</name>
    <name type="common">Brown alga</name>
    <name type="synonym">Conferva siliculosa</name>
    <dbReference type="NCBI Taxonomy" id="2880"/>
    <lineage>
        <taxon>Eukaryota</taxon>
        <taxon>Sar</taxon>
        <taxon>Stramenopiles</taxon>
        <taxon>Ochrophyta</taxon>
        <taxon>PX clade</taxon>
        <taxon>Phaeophyceae</taxon>
        <taxon>Ectocarpales</taxon>
        <taxon>Ectocarpaceae</taxon>
        <taxon>Ectocarpus</taxon>
    </lineage>
</organism>
<evidence type="ECO:0000259" key="6">
    <source>
        <dbReference type="Pfam" id="PF13532"/>
    </source>
</evidence>
<feature type="domain" description="Alpha-ketoglutarate-dependent dioxygenase AlkB-like" evidence="6">
    <location>
        <begin position="71"/>
        <end position="161"/>
    </location>
</feature>
<evidence type="ECO:0000256" key="1">
    <source>
        <dbReference type="ARBA" id="ARBA00022723"/>
    </source>
</evidence>
<dbReference type="PANTHER" id="PTHR16557">
    <property type="entry name" value="ALKYLATED DNA REPAIR PROTEIN ALKB-RELATED"/>
    <property type="match status" value="1"/>
</dbReference>
<dbReference type="GO" id="GO:0035515">
    <property type="term" value="F:oxidative RNA demethylase activity"/>
    <property type="evidence" value="ECO:0007669"/>
    <property type="project" value="TreeGrafter"/>
</dbReference>
<dbReference type="PROSITE" id="PS51257">
    <property type="entry name" value="PROKAR_LIPOPROTEIN"/>
    <property type="match status" value="1"/>
</dbReference>
<dbReference type="GO" id="GO:0035516">
    <property type="term" value="F:broad specificity oxidative DNA demethylase activity"/>
    <property type="evidence" value="ECO:0007669"/>
    <property type="project" value="TreeGrafter"/>
</dbReference>
<dbReference type="Pfam" id="PF13532">
    <property type="entry name" value="2OG-FeII_Oxy_2"/>
    <property type="match status" value="1"/>
</dbReference>
<dbReference type="GO" id="GO:0035513">
    <property type="term" value="P:oxidative RNA demethylation"/>
    <property type="evidence" value="ECO:0007669"/>
    <property type="project" value="TreeGrafter"/>
</dbReference>
<dbReference type="OrthoDB" id="6614653at2759"/>
<gene>
    <name evidence="7" type="ORF">Esi_0139_0057</name>
</gene>
<dbReference type="InParanoid" id="D7FK15"/>
<name>D7FK15_ECTSI</name>
<keyword evidence="1 5" id="KW-0479">Metal-binding</keyword>
<dbReference type="InterPro" id="IPR004574">
    <property type="entry name" value="Alkb"/>
</dbReference>
<evidence type="ECO:0000256" key="5">
    <source>
        <dbReference type="PIRSR" id="PIRSR604574-2"/>
    </source>
</evidence>
<evidence type="ECO:0000313" key="8">
    <source>
        <dbReference type="Proteomes" id="UP000002630"/>
    </source>
</evidence>
<keyword evidence="2" id="KW-0223">Dioxygenase</keyword>
<evidence type="ECO:0000313" key="7">
    <source>
        <dbReference type="EMBL" id="CBJ49104.1"/>
    </source>
</evidence>
<keyword evidence="3" id="KW-0560">Oxidoreductase</keyword>
<evidence type="ECO:0000256" key="2">
    <source>
        <dbReference type="ARBA" id="ARBA00022964"/>
    </source>
</evidence>